<dbReference type="GO" id="GO:0008643">
    <property type="term" value="P:carbohydrate transport"/>
    <property type="evidence" value="ECO:0007669"/>
    <property type="project" value="InterPro"/>
</dbReference>
<dbReference type="Gene3D" id="1.20.1250.20">
    <property type="entry name" value="MFS general substrate transporter like domains"/>
    <property type="match status" value="2"/>
</dbReference>
<feature type="transmembrane region" description="Helical" evidence="7">
    <location>
        <begin position="278"/>
        <end position="298"/>
    </location>
</feature>
<dbReference type="GO" id="GO:0006814">
    <property type="term" value="P:sodium ion transport"/>
    <property type="evidence" value="ECO:0007669"/>
    <property type="project" value="InterPro"/>
</dbReference>
<evidence type="ECO:0000256" key="2">
    <source>
        <dbReference type="ARBA" id="ARBA00022448"/>
    </source>
</evidence>
<evidence type="ECO:0000256" key="5">
    <source>
        <dbReference type="ARBA" id="ARBA00022989"/>
    </source>
</evidence>
<comment type="subcellular location">
    <subcellularLocation>
        <location evidence="1">Cell membrane</location>
        <topology evidence="1">Multi-pass membrane protein</topology>
    </subcellularLocation>
</comment>
<evidence type="ECO:0000256" key="1">
    <source>
        <dbReference type="ARBA" id="ARBA00004651"/>
    </source>
</evidence>
<keyword evidence="2" id="KW-0813">Transport</keyword>
<dbReference type="InterPro" id="IPR039672">
    <property type="entry name" value="MFS_2"/>
</dbReference>
<organism evidence="8 9">
    <name type="scientific">Candidatus Promineifilum breve</name>
    <dbReference type="NCBI Taxonomy" id="1806508"/>
    <lineage>
        <taxon>Bacteria</taxon>
        <taxon>Bacillati</taxon>
        <taxon>Chloroflexota</taxon>
        <taxon>Ardenticatenia</taxon>
        <taxon>Candidatus Promineifilales</taxon>
        <taxon>Candidatus Promineifilaceae</taxon>
        <taxon>Candidatus Promineifilum</taxon>
    </lineage>
</organism>
<keyword evidence="3" id="KW-1003">Cell membrane</keyword>
<dbReference type="InterPro" id="IPR036259">
    <property type="entry name" value="MFS_trans_sf"/>
</dbReference>
<dbReference type="PANTHER" id="PTHR11328">
    <property type="entry name" value="MAJOR FACILITATOR SUPERFAMILY DOMAIN-CONTAINING PROTEIN"/>
    <property type="match status" value="1"/>
</dbReference>
<evidence type="ECO:0000313" key="9">
    <source>
        <dbReference type="Proteomes" id="UP000215027"/>
    </source>
</evidence>
<keyword evidence="6 7" id="KW-0472">Membrane</keyword>
<dbReference type="RefSeq" id="WP_157913144.1">
    <property type="nucleotide sequence ID" value="NZ_LN890655.1"/>
</dbReference>
<dbReference type="KEGG" id="pbf:CFX0092_A2734"/>
<evidence type="ECO:0000256" key="3">
    <source>
        <dbReference type="ARBA" id="ARBA00022475"/>
    </source>
</evidence>
<reference evidence="8" key="1">
    <citation type="submission" date="2016-01" db="EMBL/GenBank/DDBJ databases">
        <authorList>
            <person name="Mcilroy J.S."/>
            <person name="Karst M S."/>
            <person name="Albertsen M."/>
        </authorList>
    </citation>
    <scope>NUCLEOTIDE SEQUENCE</scope>
    <source>
        <strain evidence="8">Cfx-K</strain>
    </source>
</reference>
<keyword evidence="4 7" id="KW-0812">Transmembrane</keyword>
<gene>
    <name evidence="8" type="ORF">CFX0092_A2734</name>
</gene>
<dbReference type="PROSITE" id="PS00872">
    <property type="entry name" value="NA_GALACTOSIDE_SYMP"/>
    <property type="match status" value="1"/>
</dbReference>
<dbReference type="Pfam" id="PF13347">
    <property type="entry name" value="MFS_2"/>
    <property type="match status" value="1"/>
</dbReference>
<accession>A0A160T490</accession>
<feature type="transmembrane region" description="Helical" evidence="7">
    <location>
        <begin position="192"/>
        <end position="213"/>
    </location>
</feature>
<evidence type="ECO:0000256" key="7">
    <source>
        <dbReference type="SAM" id="Phobius"/>
    </source>
</evidence>
<feature type="transmembrane region" description="Helical" evidence="7">
    <location>
        <begin position="82"/>
        <end position="101"/>
    </location>
</feature>
<keyword evidence="5 7" id="KW-1133">Transmembrane helix</keyword>
<dbReference type="Proteomes" id="UP000215027">
    <property type="component" value="Chromosome I"/>
</dbReference>
<evidence type="ECO:0000256" key="6">
    <source>
        <dbReference type="ARBA" id="ARBA00023136"/>
    </source>
</evidence>
<dbReference type="GO" id="GO:0005886">
    <property type="term" value="C:plasma membrane"/>
    <property type="evidence" value="ECO:0007669"/>
    <property type="project" value="UniProtKB-SubCell"/>
</dbReference>
<dbReference type="InterPro" id="IPR001927">
    <property type="entry name" value="Na/Gal_symport"/>
</dbReference>
<proteinExistence type="predicted"/>
<dbReference type="SUPFAM" id="SSF103473">
    <property type="entry name" value="MFS general substrate transporter"/>
    <property type="match status" value="1"/>
</dbReference>
<dbReference type="PANTHER" id="PTHR11328:SF24">
    <property type="entry name" value="MAJOR FACILITATOR SUPERFAMILY (MFS) PROFILE DOMAIN-CONTAINING PROTEIN"/>
    <property type="match status" value="1"/>
</dbReference>
<feature type="transmembrane region" description="Helical" evidence="7">
    <location>
        <begin position="242"/>
        <end position="266"/>
    </location>
</feature>
<protein>
    <submittedName>
        <fullName evidence="8">Symporter YagG</fullName>
    </submittedName>
</protein>
<dbReference type="InterPro" id="IPR018043">
    <property type="entry name" value="Na/Gal_symport_CS"/>
</dbReference>
<evidence type="ECO:0000256" key="4">
    <source>
        <dbReference type="ARBA" id="ARBA00022692"/>
    </source>
</evidence>
<dbReference type="AlphaFoldDB" id="A0A160T490"/>
<feature type="transmembrane region" description="Helical" evidence="7">
    <location>
        <begin position="305"/>
        <end position="326"/>
    </location>
</feature>
<dbReference type="OrthoDB" id="9764596at2"/>
<name>A0A160T490_9CHLR</name>
<sequence>MSEATRLTTKTKLIFGLGDWGTSAAATARNIFWFVFLTNVVGLNPGLAGGIWLVGRLWDAVNDPLIGSLSDRLHSRWGRRRPFLLIGAVPFALTFFLLFFIPPFESTAALVIYYSIIFLLYDTLYTVVNVPYLALVPELAQTYDERSSLTGWRTAFSFLAQLATAGAFKLLAENVFAPWFGGGPDGIRLGYLLAAGLWALSMALPLILLALTIREPEREPVSSPIRLLGNFREVFNNRPFRLAALIYLLCFTTGDVILLVFVRYLIDYVRVRPGFDSVVLAVVLSASLLSIPLVLALMRRTDKRTAYLISIGFMVAVLTVGAFLPPGVQNPLLIGAVLAGMGFAAMSIIPWAIVADVIEVDELQTGERREGLYTGYLVFLRKLATGLFVFGVGQLLSATGYVSSTTGSLFIDQPRAALNAMRFLVTVIPAVALALSLVLAWRFPLDREAHEAIRRELEARRAGL</sequence>
<dbReference type="EMBL" id="LN890655">
    <property type="protein sequence ID" value="CUS04612.2"/>
    <property type="molecule type" value="Genomic_DNA"/>
</dbReference>
<feature type="transmembrane region" description="Helical" evidence="7">
    <location>
        <begin position="113"/>
        <end position="135"/>
    </location>
</feature>
<feature type="transmembrane region" description="Helical" evidence="7">
    <location>
        <begin position="332"/>
        <end position="358"/>
    </location>
</feature>
<evidence type="ECO:0000313" key="8">
    <source>
        <dbReference type="EMBL" id="CUS04612.2"/>
    </source>
</evidence>
<feature type="transmembrane region" description="Helical" evidence="7">
    <location>
        <begin position="423"/>
        <end position="445"/>
    </location>
</feature>
<dbReference type="GO" id="GO:0015293">
    <property type="term" value="F:symporter activity"/>
    <property type="evidence" value="ECO:0007669"/>
    <property type="project" value="InterPro"/>
</dbReference>
<dbReference type="CDD" id="cd17332">
    <property type="entry name" value="MFS_MelB_like"/>
    <property type="match status" value="1"/>
</dbReference>
<keyword evidence="9" id="KW-1185">Reference proteome</keyword>
<feature type="transmembrane region" description="Helical" evidence="7">
    <location>
        <begin position="31"/>
        <end position="54"/>
    </location>
</feature>
<dbReference type="NCBIfam" id="TIGR00792">
    <property type="entry name" value="gph"/>
    <property type="match status" value="1"/>
</dbReference>
<feature type="transmembrane region" description="Helical" evidence="7">
    <location>
        <begin position="379"/>
        <end position="403"/>
    </location>
</feature>